<keyword evidence="4" id="KW-0645">Protease</keyword>
<name>A0A8E0VIS6_9TREM</name>
<evidence type="ECO:0000256" key="2">
    <source>
        <dbReference type="ARBA" id="ARBA00022840"/>
    </source>
</evidence>
<organism evidence="4 5">
    <name type="scientific">Fasciolopsis buskii</name>
    <dbReference type="NCBI Taxonomy" id="27845"/>
    <lineage>
        <taxon>Eukaryota</taxon>
        <taxon>Metazoa</taxon>
        <taxon>Spiralia</taxon>
        <taxon>Lophotrochozoa</taxon>
        <taxon>Platyhelminthes</taxon>
        <taxon>Trematoda</taxon>
        <taxon>Digenea</taxon>
        <taxon>Plagiorchiida</taxon>
        <taxon>Echinostomata</taxon>
        <taxon>Echinostomatoidea</taxon>
        <taxon>Fasciolidae</taxon>
        <taxon>Fasciolopsis</taxon>
    </lineage>
</organism>
<evidence type="ECO:0000259" key="3">
    <source>
        <dbReference type="Pfam" id="PF10431"/>
    </source>
</evidence>
<feature type="domain" description="Clp ATPase C-terminal" evidence="3">
    <location>
        <begin position="2"/>
        <end position="36"/>
    </location>
</feature>
<evidence type="ECO:0000256" key="1">
    <source>
        <dbReference type="ARBA" id="ARBA00022741"/>
    </source>
</evidence>
<gene>
    <name evidence="4" type="ORF">FBUS_08081</name>
</gene>
<accession>A0A8E0VIS6</accession>
<dbReference type="InterPro" id="IPR050052">
    <property type="entry name" value="ATP-dep_Clp_protease_ClpX"/>
</dbReference>
<dbReference type="PANTHER" id="PTHR48102:SF7">
    <property type="entry name" value="ATP-DEPENDENT CLP PROTEASE ATP-BINDING SUBUNIT CLPX-LIKE, MITOCHONDRIAL"/>
    <property type="match status" value="1"/>
</dbReference>
<dbReference type="InterPro" id="IPR019489">
    <property type="entry name" value="Clp_ATPase_C"/>
</dbReference>
<keyword evidence="4" id="KW-0378">Hydrolase</keyword>
<comment type="caution">
    <text evidence="4">The sequence shown here is derived from an EMBL/GenBank/DDBJ whole genome shotgun (WGS) entry which is preliminary data.</text>
</comment>
<dbReference type="GO" id="GO:0005759">
    <property type="term" value="C:mitochondrial matrix"/>
    <property type="evidence" value="ECO:0007669"/>
    <property type="project" value="TreeGrafter"/>
</dbReference>
<dbReference type="GO" id="GO:0008233">
    <property type="term" value="F:peptidase activity"/>
    <property type="evidence" value="ECO:0007669"/>
    <property type="project" value="UniProtKB-KW"/>
</dbReference>
<dbReference type="PANTHER" id="PTHR48102">
    <property type="entry name" value="ATP-DEPENDENT CLP PROTEASE ATP-BINDING SUBUNIT CLPX-LIKE, MITOCHONDRIAL-RELATED"/>
    <property type="match status" value="1"/>
</dbReference>
<protein>
    <submittedName>
        <fullName evidence="4">ATP-dependent Clp protease ATP-binding subunit clpX mitochondrial</fullName>
    </submittedName>
</protein>
<dbReference type="Gene3D" id="1.10.8.60">
    <property type="match status" value="1"/>
</dbReference>
<dbReference type="OrthoDB" id="1721884at2759"/>
<dbReference type="Proteomes" id="UP000728185">
    <property type="component" value="Unassembled WGS sequence"/>
</dbReference>
<evidence type="ECO:0000313" key="4">
    <source>
        <dbReference type="EMBL" id="KAA0188131.1"/>
    </source>
</evidence>
<proteinExistence type="predicted"/>
<keyword evidence="1" id="KW-0547">Nucleotide-binding</keyword>
<feature type="non-terminal residue" evidence="4">
    <location>
        <position position="1"/>
    </location>
</feature>
<evidence type="ECO:0000313" key="5">
    <source>
        <dbReference type="Proteomes" id="UP000728185"/>
    </source>
</evidence>
<sequence>CELKVTPDALKAIARKALSQRTGARGLRAILEDLLLQSRYEVPGSDISSVVITEDAVLGREQPEYQYRPRSSSASRL</sequence>
<dbReference type="GO" id="GO:0051603">
    <property type="term" value="P:proteolysis involved in protein catabolic process"/>
    <property type="evidence" value="ECO:0007669"/>
    <property type="project" value="TreeGrafter"/>
</dbReference>
<dbReference type="GO" id="GO:0016887">
    <property type="term" value="F:ATP hydrolysis activity"/>
    <property type="evidence" value="ECO:0007669"/>
    <property type="project" value="TreeGrafter"/>
</dbReference>
<keyword evidence="5" id="KW-1185">Reference proteome</keyword>
<dbReference type="AlphaFoldDB" id="A0A8E0VIS6"/>
<dbReference type="GO" id="GO:0005524">
    <property type="term" value="F:ATP binding"/>
    <property type="evidence" value="ECO:0007669"/>
    <property type="project" value="UniProtKB-KW"/>
</dbReference>
<dbReference type="EMBL" id="LUCM01008619">
    <property type="protein sequence ID" value="KAA0188131.1"/>
    <property type="molecule type" value="Genomic_DNA"/>
</dbReference>
<keyword evidence="2 4" id="KW-0067">ATP-binding</keyword>
<reference evidence="4" key="1">
    <citation type="submission" date="2019-05" db="EMBL/GenBank/DDBJ databases">
        <title>Annotation for the trematode Fasciolopsis buski.</title>
        <authorList>
            <person name="Choi Y.-J."/>
        </authorList>
    </citation>
    <scope>NUCLEOTIDE SEQUENCE</scope>
    <source>
        <strain evidence="4">HT</strain>
        <tissue evidence="4">Whole worm</tissue>
    </source>
</reference>
<dbReference type="Pfam" id="PF10431">
    <property type="entry name" value="ClpB_D2-small"/>
    <property type="match status" value="1"/>
</dbReference>